<comment type="subcellular location">
    <subcellularLocation>
        <location evidence="2 11">Cytoplasm</location>
    </subcellularLocation>
</comment>
<feature type="domain" description="Phosphoribosyltransferase" evidence="12">
    <location>
        <begin position="32"/>
        <end position="151"/>
    </location>
</feature>
<keyword evidence="10 11" id="KW-0660">Purine salvage</keyword>
<dbReference type="Proteomes" id="UP000190423">
    <property type="component" value="Unassembled WGS sequence"/>
</dbReference>
<dbReference type="EC" id="2.4.2.7" evidence="6 11"/>
<dbReference type="InterPro" id="IPR050120">
    <property type="entry name" value="Adenine_PRTase"/>
</dbReference>
<dbReference type="STRING" id="261392.SAMN02745149_00441"/>
<comment type="catalytic activity">
    <reaction evidence="1 11">
        <text>AMP + diphosphate = 5-phospho-alpha-D-ribose 1-diphosphate + adenine</text>
        <dbReference type="Rhea" id="RHEA:16609"/>
        <dbReference type="ChEBI" id="CHEBI:16708"/>
        <dbReference type="ChEBI" id="CHEBI:33019"/>
        <dbReference type="ChEBI" id="CHEBI:58017"/>
        <dbReference type="ChEBI" id="CHEBI:456215"/>
        <dbReference type="EC" id="2.4.2.7"/>
    </reaction>
</comment>
<evidence type="ECO:0000313" key="14">
    <source>
        <dbReference type="Proteomes" id="UP000190423"/>
    </source>
</evidence>
<protein>
    <recommendedName>
        <fullName evidence="6 11">Adenine phosphoribosyltransferase</fullName>
        <shortName evidence="11">APRT</shortName>
        <ecNumber evidence="6 11">2.4.2.7</ecNumber>
    </recommendedName>
</protein>
<dbReference type="InterPro" id="IPR005764">
    <property type="entry name" value="Ade_phspho_trans"/>
</dbReference>
<comment type="pathway">
    <text evidence="3 11">Purine metabolism; AMP biosynthesis via salvage pathway; AMP from adenine: step 1/1.</text>
</comment>
<dbReference type="OrthoDB" id="9803963at2"/>
<dbReference type="GO" id="GO:0044209">
    <property type="term" value="P:AMP salvage"/>
    <property type="evidence" value="ECO:0007669"/>
    <property type="project" value="UniProtKB-UniRule"/>
</dbReference>
<evidence type="ECO:0000256" key="10">
    <source>
        <dbReference type="ARBA" id="ARBA00022726"/>
    </source>
</evidence>
<name>A0A1T4JJK4_TREPO</name>
<evidence type="ECO:0000256" key="8">
    <source>
        <dbReference type="ARBA" id="ARBA00022676"/>
    </source>
</evidence>
<evidence type="ECO:0000256" key="7">
    <source>
        <dbReference type="ARBA" id="ARBA00022490"/>
    </source>
</evidence>
<dbReference type="NCBIfam" id="TIGR01090">
    <property type="entry name" value="apt"/>
    <property type="match status" value="1"/>
</dbReference>
<dbReference type="PANTHER" id="PTHR11776:SF7">
    <property type="entry name" value="PHOSPHORIBOSYLTRANSFERASE DOMAIN-CONTAINING PROTEIN"/>
    <property type="match status" value="1"/>
</dbReference>
<keyword evidence="14" id="KW-1185">Reference proteome</keyword>
<keyword evidence="9 11" id="KW-0808">Transferase</keyword>
<dbReference type="InterPro" id="IPR029057">
    <property type="entry name" value="PRTase-like"/>
</dbReference>
<dbReference type="CDD" id="cd06223">
    <property type="entry name" value="PRTases_typeI"/>
    <property type="match status" value="1"/>
</dbReference>
<dbReference type="EMBL" id="FUWG01000003">
    <property type="protein sequence ID" value="SJZ30331.1"/>
    <property type="molecule type" value="Genomic_DNA"/>
</dbReference>
<evidence type="ECO:0000256" key="3">
    <source>
        <dbReference type="ARBA" id="ARBA00004659"/>
    </source>
</evidence>
<dbReference type="HAMAP" id="MF_00004">
    <property type="entry name" value="Aden_phosphoribosyltr"/>
    <property type="match status" value="1"/>
</dbReference>
<dbReference type="AlphaFoldDB" id="A0A1T4JJK4"/>
<proteinExistence type="inferred from homology"/>
<dbReference type="FunFam" id="3.40.50.2020:FF:000021">
    <property type="entry name" value="Adenine phosphoribosyltransferase"/>
    <property type="match status" value="1"/>
</dbReference>
<sequence length="176" mass="19192">MSVEILDKAIRRVPDFPKPGILFYDITGVFVNPEAFRYCIDKMAELYENSGIDAIAGIESRGFLLAAPLAERLGLPLVLIRKKGKLPGETYSCKYALEYGTAEIEVHKSDIQPGKKYLVVDDLIATGGTFAAAKSLVEAGGAEVFEFFGIIGLPELNYEKALAPVKVTTLINYNGK</sequence>
<dbReference type="GeneID" id="78315761"/>
<dbReference type="InterPro" id="IPR000836">
    <property type="entry name" value="PRTase_dom"/>
</dbReference>
<dbReference type="Gene3D" id="3.40.50.2020">
    <property type="match status" value="1"/>
</dbReference>
<evidence type="ECO:0000256" key="6">
    <source>
        <dbReference type="ARBA" id="ARBA00011893"/>
    </source>
</evidence>
<reference evidence="13 14" key="1">
    <citation type="submission" date="2017-02" db="EMBL/GenBank/DDBJ databases">
        <authorList>
            <person name="Peterson S.W."/>
        </authorList>
    </citation>
    <scope>NUCLEOTIDE SEQUENCE [LARGE SCALE GENOMIC DNA]</scope>
    <source>
        <strain evidence="13 14">ATCC BAA-908</strain>
    </source>
</reference>
<dbReference type="NCBIfam" id="NF002634">
    <property type="entry name" value="PRK02304.1-3"/>
    <property type="match status" value="1"/>
</dbReference>
<dbReference type="RefSeq" id="WP_078932368.1">
    <property type="nucleotide sequence ID" value="NZ_FUWG01000003.1"/>
</dbReference>
<comment type="similarity">
    <text evidence="4 11">Belongs to the purine/pyrimidine phosphoribosyltransferase family.</text>
</comment>
<comment type="subunit">
    <text evidence="5 11">Homodimer.</text>
</comment>
<evidence type="ECO:0000256" key="11">
    <source>
        <dbReference type="HAMAP-Rule" id="MF_00004"/>
    </source>
</evidence>
<dbReference type="GO" id="GO:0006168">
    <property type="term" value="P:adenine salvage"/>
    <property type="evidence" value="ECO:0007669"/>
    <property type="project" value="InterPro"/>
</dbReference>
<evidence type="ECO:0000256" key="1">
    <source>
        <dbReference type="ARBA" id="ARBA00000868"/>
    </source>
</evidence>
<dbReference type="Pfam" id="PF00156">
    <property type="entry name" value="Pribosyltran"/>
    <property type="match status" value="1"/>
</dbReference>
<comment type="function">
    <text evidence="11">Catalyzes a salvage reaction resulting in the formation of AMP, that is energically less costly than de novo synthesis.</text>
</comment>
<organism evidence="13 14">
    <name type="scientific">Treponema porcinum</name>
    <dbReference type="NCBI Taxonomy" id="261392"/>
    <lineage>
        <taxon>Bacteria</taxon>
        <taxon>Pseudomonadati</taxon>
        <taxon>Spirochaetota</taxon>
        <taxon>Spirochaetia</taxon>
        <taxon>Spirochaetales</taxon>
        <taxon>Treponemataceae</taxon>
        <taxon>Treponema</taxon>
    </lineage>
</organism>
<keyword evidence="8 11" id="KW-0328">Glycosyltransferase</keyword>
<evidence type="ECO:0000256" key="2">
    <source>
        <dbReference type="ARBA" id="ARBA00004496"/>
    </source>
</evidence>
<keyword evidence="7 11" id="KW-0963">Cytoplasm</keyword>
<dbReference type="UniPathway" id="UPA00588">
    <property type="reaction ID" value="UER00646"/>
</dbReference>
<evidence type="ECO:0000313" key="13">
    <source>
        <dbReference type="EMBL" id="SJZ30331.1"/>
    </source>
</evidence>
<dbReference type="NCBIfam" id="NF002636">
    <property type="entry name" value="PRK02304.1-5"/>
    <property type="match status" value="1"/>
</dbReference>
<evidence type="ECO:0000256" key="5">
    <source>
        <dbReference type="ARBA" id="ARBA00011738"/>
    </source>
</evidence>
<dbReference type="SUPFAM" id="SSF53271">
    <property type="entry name" value="PRTase-like"/>
    <property type="match status" value="1"/>
</dbReference>
<accession>A0A1T4JJK4</accession>
<dbReference type="PANTHER" id="PTHR11776">
    <property type="entry name" value="ADENINE PHOSPHORIBOSYLTRANSFERASE"/>
    <property type="match status" value="1"/>
</dbReference>
<evidence type="ECO:0000256" key="4">
    <source>
        <dbReference type="ARBA" id="ARBA00008391"/>
    </source>
</evidence>
<gene>
    <name evidence="11" type="primary">apt</name>
    <name evidence="13" type="ORF">SAMN02745149_00441</name>
</gene>
<evidence type="ECO:0000259" key="12">
    <source>
        <dbReference type="Pfam" id="PF00156"/>
    </source>
</evidence>
<dbReference type="GO" id="GO:0003999">
    <property type="term" value="F:adenine phosphoribosyltransferase activity"/>
    <property type="evidence" value="ECO:0007669"/>
    <property type="project" value="UniProtKB-UniRule"/>
</dbReference>
<dbReference type="GO" id="GO:0006166">
    <property type="term" value="P:purine ribonucleoside salvage"/>
    <property type="evidence" value="ECO:0007669"/>
    <property type="project" value="UniProtKB-UniRule"/>
</dbReference>
<evidence type="ECO:0000256" key="9">
    <source>
        <dbReference type="ARBA" id="ARBA00022679"/>
    </source>
</evidence>
<dbReference type="GO" id="GO:0005737">
    <property type="term" value="C:cytoplasm"/>
    <property type="evidence" value="ECO:0007669"/>
    <property type="project" value="UniProtKB-SubCell"/>
</dbReference>